<dbReference type="Proteomes" id="UP000594121">
    <property type="component" value="Chromosome"/>
</dbReference>
<keyword evidence="2" id="KW-1185">Reference proteome</keyword>
<dbReference type="RefSeq" id="WP_192818773.1">
    <property type="nucleotide sequence ID" value="NZ_CP062310.1"/>
</dbReference>
<dbReference type="InParanoid" id="A0A7L9FGP4"/>
<protein>
    <submittedName>
        <fullName evidence="1">Uncharacterized protein</fullName>
    </submittedName>
</protein>
<proteinExistence type="predicted"/>
<evidence type="ECO:0000313" key="1">
    <source>
        <dbReference type="EMBL" id="QOJ78801.1"/>
    </source>
</evidence>
<accession>A0A7L9FGP4</accession>
<gene>
    <name evidence="1" type="ORF">IG193_08645</name>
</gene>
<reference evidence="1 2" key="1">
    <citation type="submission" date="2020-10" db="EMBL/GenBank/DDBJ databases">
        <title>Thermofilum lucidum 3507LT sp. nov. a novel member of Thermofilaceae family isolated from Chile hot spring, and proposal of description order Thermofilales.</title>
        <authorList>
            <person name="Zayulina K.S."/>
            <person name="Elcheninov A.G."/>
            <person name="Toshchakov S.V."/>
            <person name="Kublanov I.V."/>
        </authorList>
    </citation>
    <scope>NUCLEOTIDE SEQUENCE [LARGE SCALE GENOMIC DNA]</scope>
    <source>
        <strain evidence="1 2">3507LT</strain>
    </source>
</reference>
<name>A0A7L9FGP4_9CREN</name>
<sequence length="151" mass="16862">MQGEGQPRPRLSRGRKSWKRVLKKDGGEYVLEKYVFDHYKRVWRLVGTVRGEDAILNEIRCPRCGALPTTYSLGGGRAIILKHFDKGEKHSWEVNYGPDPVWLEFVRYKLGAHRLDGEAKAALAAALEKAGHQGAAALVKGAEKVTVKLIP</sequence>
<evidence type="ECO:0000313" key="2">
    <source>
        <dbReference type="Proteomes" id="UP000594121"/>
    </source>
</evidence>
<dbReference type="EMBL" id="CP062310">
    <property type="protein sequence ID" value="QOJ78801.1"/>
    <property type="molecule type" value="Genomic_DNA"/>
</dbReference>
<organism evidence="1 2">
    <name type="scientific">Infirmifilum lucidum</name>
    <dbReference type="NCBI Taxonomy" id="2776706"/>
    <lineage>
        <taxon>Archaea</taxon>
        <taxon>Thermoproteota</taxon>
        <taxon>Thermoprotei</taxon>
        <taxon>Thermofilales</taxon>
        <taxon>Thermofilaceae</taxon>
        <taxon>Infirmifilum</taxon>
    </lineage>
</organism>
<dbReference type="KEGG" id="thel:IG193_08645"/>
<dbReference type="AlphaFoldDB" id="A0A7L9FGP4"/>
<dbReference type="GeneID" id="59149959"/>